<dbReference type="EMBL" id="MT141544">
    <property type="protein sequence ID" value="QJA65806.1"/>
    <property type="molecule type" value="Genomic_DNA"/>
</dbReference>
<organism evidence="2">
    <name type="scientific">viral metagenome</name>
    <dbReference type="NCBI Taxonomy" id="1070528"/>
    <lineage>
        <taxon>unclassified sequences</taxon>
        <taxon>metagenomes</taxon>
        <taxon>organismal metagenomes</taxon>
    </lineage>
</organism>
<feature type="coiled-coil region" evidence="1">
    <location>
        <begin position="58"/>
        <end position="85"/>
    </location>
</feature>
<protein>
    <submittedName>
        <fullName evidence="2">Uncharacterized protein</fullName>
    </submittedName>
</protein>
<evidence type="ECO:0000313" key="2">
    <source>
        <dbReference type="EMBL" id="QJA65806.1"/>
    </source>
</evidence>
<accession>A0A6M3J7B7</accession>
<dbReference type="AlphaFoldDB" id="A0A6M3J7B7"/>
<sequence>MAAVAVVAAISAGTGGGIAAGTPSVSMADIERLEARRETRIQQERERSDAVFAGDRDVARLAEQISALDRRVAELTSEISALRAERRDR</sequence>
<proteinExistence type="predicted"/>
<evidence type="ECO:0000256" key="1">
    <source>
        <dbReference type="SAM" id="Coils"/>
    </source>
</evidence>
<name>A0A6M3J7B7_9ZZZZ</name>
<keyword evidence="1" id="KW-0175">Coiled coil</keyword>
<gene>
    <name evidence="2" type="ORF">MM415B00380_0058</name>
</gene>
<reference evidence="2" key="1">
    <citation type="submission" date="2020-03" db="EMBL/GenBank/DDBJ databases">
        <title>The deep terrestrial virosphere.</title>
        <authorList>
            <person name="Holmfeldt K."/>
            <person name="Nilsson E."/>
            <person name="Simone D."/>
            <person name="Lopez-Fernandez M."/>
            <person name="Wu X."/>
            <person name="de Brujin I."/>
            <person name="Lundin D."/>
            <person name="Andersson A."/>
            <person name="Bertilsson S."/>
            <person name="Dopson M."/>
        </authorList>
    </citation>
    <scope>NUCLEOTIDE SEQUENCE</scope>
    <source>
        <strain evidence="2">MM415B00380</strain>
    </source>
</reference>